<dbReference type="InterPro" id="IPR006680">
    <property type="entry name" value="Amidohydro-rel"/>
</dbReference>
<dbReference type="InterPro" id="IPR026912">
    <property type="entry name" value="Adenine_deam_C"/>
</dbReference>
<dbReference type="InterPro" id="IPR011059">
    <property type="entry name" value="Metal-dep_hydrolase_composite"/>
</dbReference>
<reference evidence="8" key="1">
    <citation type="submission" date="2015-08" db="EMBL/GenBank/DDBJ databases">
        <title>Genome sequencing project for genomic taxonomy and phylogenomics of Bacillus-like bacteria.</title>
        <authorList>
            <person name="Liu B."/>
            <person name="Wang J."/>
            <person name="Zhu Y."/>
            <person name="Liu G."/>
            <person name="Chen Q."/>
            <person name="Chen Z."/>
            <person name="Lan J."/>
            <person name="Che J."/>
            <person name="Ge C."/>
            <person name="Shi H."/>
            <person name="Pan Z."/>
            <person name="Liu X."/>
        </authorList>
    </citation>
    <scope>NUCLEOTIDE SEQUENCE [LARGE SCALE GENOMIC DNA]</scope>
    <source>
        <strain evidence="8">FJAT-4402</strain>
    </source>
</reference>
<dbReference type="OrthoDB" id="9775607at2"/>
<dbReference type="PANTHER" id="PTHR11113">
    <property type="entry name" value="N-ACETYLGLUCOSAMINE-6-PHOSPHATE DEACETYLASE"/>
    <property type="match status" value="1"/>
</dbReference>
<dbReference type="SUPFAM" id="SSF51338">
    <property type="entry name" value="Composite domain of metallo-dependent hydrolases"/>
    <property type="match status" value="1"/>
</dbReference>
<organism evidence="7 8">
    <name type="scientific">Bacillus gobiensis</name>
    <dbReference type="NCBI Taxonomy" id="1441095"/>
    <lineage>
        <taxon>Bacteria</taxon>
        <taxon>Bacillati</taxon>
        <taxon>Bacillota</taxon>
        <taxon>Bacilli</taxon>
        <taxon>Bacillales</taxon>
        <taxon>Bacillaceae</taxon>
        <taxon>Bacillus</taxon>
    </lineage>
</organism>
<evidence type="ECO:0000313" key="8">
    <source>
        <dbReference type="Proteomes" id="UP000067625"/>
    </source>
</evidence>
<dbReference type="Proteomes" id="UP000067625">
    <property type="component" value="Chromosome"/>
</dbReference>
<dbReference type="Pfam" id="PF01979">
    <property type="entry name" value="Amidohydro_1"/>
    <property type="match status" value="1"/>
</dbReference>
<dbReference type="AlphaFoldDB" id="A0A0M5JJS9"/>
<keyword evidence="8" id="KW-1185">Reference proteome</keyword>
<dbReference type="EMBL" id="CP012600">
    <property type="protein sequence ID" value="ALC83881.1"/>
    <property type="molecule type" value="Genomic_DNA"/>
</dbReference>
<dbReference type="PATRIC" id="fig|1441095.3.peg.4851"/>
<dbReference type="EC" id="3.5.4.2" evidence="2"/>
<evidence type="ECO:0000256" key="2">
    <source>
        <dbReference type="ARBA" id="ARBA00012782"/>
    </source>
</evidence>
<feature type="domain" description="Amidohydrolase-related" evidence="5">
    <location>
        <begin position="78"/>
        <end position="361"/>
    </location>
</feature>
<evidence type="ECO:0000256" key="1">
    <source>
        <dbReference type="ARBA" id="ARBA00006773"/>
    </source>
</evidence>
<dbReference type="PANTHER" id="PTHR11113:SF6">
    <property type="entry name" value="ADENINE DEAMINASE YERA-RELATED"/>
    <property type="match status" value="1"/>
</dbReference>
<evidence type="ECO:0000259" key="6">
    <source>
        <dbReference type="Pfam" id="PF13382"/>
    </source>
</evidence>
<comment type="similarity">
    <text evidence="1">Belongs to the metallo-dependent hydrolases superfamily. Adenine deaminase family.</text>
</comment>
<reference evidence="7 8" key="2">
    <citation type="journal article" date="2016" name="Int. J. Syst. Evol. Microbiol.">
        <title>Bacillus gobiensis sp. nov., isolated from a soil sample.</title>
        <authorList>
            <person name="Liu B."/>
            <person name="Liu G.H."/>
            <person name="Cetin S."/>
            <person name="Schumann P."/>
            <person name="Pan Z.Z."/>
            <person name="Chen Q.Q."/>
        </authorList>
    </citation>
    <scope>NUCLEOTIDE SEQUENCE [LARGE SCALE GENOMIC DNA]</scope>
    <source>
        <strain evidence="7 8">FJAT-4402</strain>
    </source>
</reference>
<sequence>MSESNFYWKNRQIRTQVDIIDGKILPTLLLQNSNVLNPFLRTWKKANIWIHKDRIVYVGPNLPNDMDAKNIIECDNKYIVPGYIEPHAHPFQLYNPQSLAEYASRFGTTTFVNDNLFLLLQCGKKKALSILKELSRQPVQYYWWSRYDLQTEVQNEDEVLSIDYRKKWIEHPDVLQGGELTSWPRVLDGDDLILHCMLETKKQGKRIEGHFPGASLKTLTKMKLFGVDCDHEAMTGEDVMKRLELGLYVGLRHSSIRPDLRSILRELHEKNFRTYDHLFYTTDGSTPNFYKEGMMNRLISIALDEGVPQIDAYNMASFNIAKYFHLEHLTGVIAPGRLATLNILSDPSNPNPEYVISKGKFLVKEGHNQDAFVKTEWEKCGIKPMNLSYSMTLDDLQFSMPLGVKMRNSVILEPYSLSLEHTGNQLSFSHDESYLVLLDKRGKWRVNTIIKGFATHVQGFASSYSNTGDIFAIGKNKEDILLSFERLKEIGGGIVLAENGKVIHEIPLQLGGAASSAPYDILLVQEQKLKDLLKDRGYKFPDPIYTLLFLQSTHLPYIRVTPRGIFDVMKKTVLFPSIMR</sequence>
<gene>
    <name evidence="7" type="ORF">AM592_21985</name>
</gene>
<evidence type="ECO:0000259" key="5">
    <source>
        <dbReference type="Pfam" id="PF01979"/>
    </source>
</evidence>
<accession>A0A0M5JJS9</accession>
<dbReference type="Pfam" id="PF13382">
    <property type="entry name" value="Adenine_deam_C"/>
    <property type="match status" value="1"/>
</dbReference>
<feature type="domain" description="Adenine deaminase C-terminal" evidence="6">
    <location>
        <begin position="425"/>
        <end position="571"/>
    </location>
</feature>
<comment type="catalytic activity">
    <reaction evidence="4">
        <text>adenine + H2O + H(+) = hypoxanthine + NH4(+)</text>
        <dbReference type="Rhea" id="RHEA:23688"/>
        <dbReference type="ChEBI" id="CHEBI:15377"/>
        <dbReference type="ChEBI" id="CHEBI:15378"/>
        <dbReference type="ChEBI" id="CHEBI:16708"/>
        <dbReference type="ChEBI" id="CHEBI:17368"/>
        <dbReference type="ChEBI" id="CHEBI:28938"/>
        <dbReference type="EC" id="3.5.4.2"/>
    </reaction>
</comment>
<proteinExistence type="inferred from homology"/>
<dbReference type="Gene3D" id="2.30.40.10">
    <property type="entry name" value="Urease, subunit C, domain 1"/>
    <property type="match status" value="1"/>
</dbReference>
<name>A0A0M5JJS9_9BACI</name>
<dbReference type="STRING" id="1441095.AM592_21985"/>
<keyword evidence="3" id="KW-0378">Hydrolase</keyword>
<dbReference type="InterPro" id="IPR032466">
    <property type="entry name" value="Metal_Hydrolase"/>
</dbReference>
<dbReference type="GO" id="GO:0000034">
    <property type="term" value="F:adenine deaminase activity"/>
    <property type="evidence" value="ECO:0007669"/>
    <property type="project" value="UniProtKB-EC"/>
</dbReference>
<protein>
    <recommendedName>
        <fullName evidence="2">adenine deaminase</fullName>
        <ecNumber evidence="2">3.5.4.2</ecNumber>
    </recommendedName>
</protein>
<evidence type="ECO:0000256" key="4">
    <source>
        <dbReference type="ARBA" id="ARBA00047720"/>
    </source>
</evidence>
<dbReference type="RefSeq" id="WP_053605755.1">
    <property type="nucleotide sequence ID" value="NZ_CP012600.1"/>
</dbReference>
<dbReference type="SUPFAM" id="SSF51556">
    <property type="entry name" value="Metallo-dependent hydrolases"/>
    <property type="match status" value="1"/>
</dbReference>
<evidence type="ECO:0000256" key="3">
    <source>
        <dbReference type="ARBA" id="ARBA00022801"/>
    </source>
</evidence>
<dbReference type="Gene3D" id="3.20.20.140">
    <property type="entry name" value="Metal-dependent hydrolases"/>
    <property type="match status" value="1"/>
</dbReference>
<evidence type="ECO:0000313" key="7">
    <source>
        <dbReference type="EMBL" id="ALC83881.1"/>
    </source>
</evidence>